<feature type="DNA-binding region" description="H-T-H motif" evidence="5">
    <location>
        <begin position="36"/>
        <end position="55"/>
    </location>
</feature>
<dbReference type="InterPro" id="IPR023772">
    <property type="entry name" value="DNA-bd_HTH_TetR-type_CS"/>
</dbReference>
<evidence type="ECO:0000256" key="2">
    <source>
        <dbReference type="ARBA" id="ARBA00023015"/>
    </source>
</evidence>
<dbReference type="Proteomes" id="UP001056201">
    <property type="component" value="Chromosome 1"/>
</dbReference>
<keyword evidence="4" id="KW-0804">Transcription</keyword>
<dbReference type="InterPro" id="IPR009057">
    <property type="entry name" value="Homeodomain-like_sf"/>
</dbReference>
<proteinExistence type="predicted"/>
<evidence type="ECO:0000259" key="6">
    <source>
        <dbReference type="PROSITE" id="PS50977"/>
    </source>
</evidence>
<dbReference type="InterPro" id="IPR001647">
    <property type="entry name" value="HTH_TetR"/>
</dbReference>
<keyword evidence="3 5" id="KW-0238">DNA-binding</keyword>
<dbReference type="Pfam" id="PF21351">
    <property type="entry name" value="TetR_C_41"/>
    <property type="match status" value="1"/>
</dbReference>
<evidence type="ECO:0000256" key="4">
    <source>
        <dbReference type="ARBA" id="ARBA00023163"/>
    </source>
</evidence>
<organism evidence="7 8">
    <name type="scientific">Aquincola tertiaricarbonis</name>
    <dbReference type="NCBI Taxonomy" id="391953"/>
    <lineage>
        <taxon>Bacteria</taxon>
        <taxon>Pseudomonadati</taxon>
        <taxon>Pseudomonadota</taxon>
        <taxon>Betaproteobacteria</taxon>
        <taxon>Burkholderiales</taxon>
        <taxon>Sphaerotilaceae</taxon>
        <taxon>Aquincola</taxon>
    </lineage>
</organism>
<evidence type="ECO:0000256" key="3">
    <source>
        <dbReference type="ARBA" id="ARBA00023125"/>
    </source>
</evidence>
<dbReference type="EMBL" id="CP097635">
    <property type="protein sequence ID" value="URI07328.1"/>
    <property type="molecule type" value="Genomic_DNA"/>
</dbReference>
<keyword evidence="2" id="KW-0805">Transcription regulation</keyword>
<dbReference type="PROSITE" id="PS50977">
    <property type="entry name" value="HTH_TETR_2"/>
    <property type="match status" value="1"/>
</dbReference>
<keyword evidence="1" id="KW-0678">Repressor</keyword>
<gene>
    <name evidence="7" type="ORF">MW290_01495</name>
</gene>
<keyword evidence="8" id="KW-1185">Reference proteome</keyword>
<feature type="domain" description="HTH tetR-type" evidence="6">
    <location>
        <begin position="13"/>
        <end position="73"/>
    </location>
</feature>
<sequence>MSNSRTTRAQAAQATTDRLIVVAHRAFAEHGFADVSLDALAAEAGVTRGALHHHFGNKAGLFEAVLRRIDAEIGGEIQAVWEATPDDWEGFRACFHAYLDAVLRPDRSRILFQDAPAVLGMKAVDILMESGFGDMLAELQGLIDRRRISTPDAEALAHLLNGATINLAFWAAEGPSTERRRERAHATLASVLDGLTQAR</sequence>
<evidence type="ECO:0000313" key="7">
    <source>
        <dbReference type="EMBL" id="URI07328.1"/>
    </source>
</evidence>
<reference evidence="7" key="1">
    <citation type="submission" date="2022-05" db="EMBL/GenBank/DDBJ databases">
        <title>An RpoN-dependent PEP-CTERM gene is involved in floc formation of an Aquincola tertiaricarbonis strain.</title>
        <authorList>
            <person name="Qiu D."/>
            <person name="Xia M."/>
        </authorList>
    </citation>
    <scope>NUCLEOTIDE SEQUENCE</scope>
    <source>
        <strain evidence="7">RN12</strain>
    </source>
</reference>
<dbReference type="PRINTS" id="PR00455">
    <property type="entry name" value="HTHTETR"/>
</dbReference>
<accession>A0ABY4S1L2</accession>
<dbReference type="InterPro" id="IPR049484">
    <property type="entry name" value="Rv0078-like_C"/>
</dbReference>
<dbReference type="PROSITE" id="PS01081">
    <property type="entry name" value="HTH_TETR_1"/>
    <property type="match status" value="1"/>
</dbReference>
<evidence type="ECO:0000256" key="5">
    <source>
        <dbReference type="PROSITE-ProRule" id="PRU00335"/>
    </source>
</evidence>
<dbReference type="InterPro" id="IPR050109">
    <property type="entry name" value="HTH-type_TetR-like_transc_reg"/>
</dbReference>
<evidence type="ECO:0000313" key="8">
    <source>
        <dbReference type="Proteomes" id="UP001056201"/>
    </source>
</evidence>
<dbReference type="Pfam" id="PF00440">
    <property type="entry name" value="TetR_N"/>
    <property type="match status" value="1"/>
</dbReference>
<dbReference type="SUPFAM" id="SSF46689">
    <property type="entry name" value="Homeodomain-like"/>
    <property type="match status" value="1"/>
</dbReference>
<protein>
    <submittedName>
        <fullName evidence="7">TetR family transcriptional regulator</fullName>
    </submittedName>
</protein>
<evidence type="ECO:0000256" key="1">
    <source>
        <dbReference type="ARBA" id="ARBA00022491"/>
    </source>
</evidence>
<name>A0ABY4S1L2_AQUTE</name>
<dbReference type="PANTHER" id="PTHR30055:SF223">
    <property type="entry name" value="HTH-TYPE TRANSCRIPTIONAL REGULATOR UIDR"/>
    <property type="match status" value="1"/>
</dbReference>
<dbReference type="Gene3D" id="1.10.357.10">
    <property type="entry name" value="Tetracycline Repressor, domain 2"/>
    <property type="match status" value="1"/>
</dbReference>
<dbReference type="RefSeq" id="WP_250195594.1">
    <property type="nucleotide sequence ID" value="NZ_CP097635.1"/>
</dbReference>
<dbReference type="PANTHER" id="PTHR30055">
    <property type="entry name" value="HTH-TYPE TRANSCRIPTIONAL REGULATOR RUTR"/>
    <property type="match status" value="1"/>
</dbReference>